<organism evidence="2 3">
    <name type="scientific">Desmophyllum pertusum</name>
    <dbReference type="NCBI Taxonomy" id="174260"/>
    <lineage>
        <taxon>Eukaryota</taxon>
        <taxon>Metazoa</taxon>
        <taxon>Cnidaria</taxon>
        <taxon>Anthozoa</taxon>
        <taxon>Hexacorallia</taxon>
        <taxon>Scleractinia</taxon>
        <taxon>Caryophylliina</taxon>
        <taxon>Caryophylliidae</taxon>
        <taxon>Desmophyllum</taxon>
    </lineage>
</organism>
<dbReference type="OrthoDB" id="6013975at2759"/>
<feature type="transmembrane region" description="Helical" evidence="1">
    <location>
        <begin position="269"/>
        <end position="292"/>
    </location>
</feature>
<evidence type="ECO:0000256" key="1">
    <source>
        <dbReference type="SAM" id="Phobius"/>
    </source>
</evidence>
<sequence>MAWKKCIQASTTVQDQELRLSGLAVFSKLANACQPLVDVSKSNVQVNKIALISLAKETACSLQELALNAQNAGYSVVIYCGNDYRGTHAQTEDKLLIPVAYMGGNCQSTDAPDANISQLLLANDQTNVEIRVQVPRQRSNDLRNMEFYLERLYFWFLLGPIITLEWLRRTKKLCGMSGGQHVDHRLVDDEERATGDEETTVVTVSETDLHSIAEETPRNDDQETEELQPLITVMNDSRTNPRHIVIYRRVTTFFGNVLKICMSQVAVGFVYAIALIAALPVGISSGGLSFFVDSMKLIQLPKGVSGMILLIQK</sequence>
<keyword evidence="1" id="KW-0812">Transmembrane</keyword>
<keyword evidence="3" id="KW-1185">Reference proteome</keyword>
<evidence type="ECO:0000313" key="2">
    <source>
        <dbReference type="EMBL" id="KAJ7386976.1"/>
    </source>
</evidence>
<dbReference type="EMBL" id="MU825874">
    <property type="protein sequence ID" value="KAJ7386976.1"/>
    <property type="molecule type" value="Genomic_DNA"/>
</dbReference>
<name>A0A9W9ZSF1_9CNID</name>
<dbReference type="Proteomes" id="UP001163046">
    <property type="component" value="Unassembled WGS sequence"/>
</dbReference>
<dbReference type="Gene3D" id="3.50.30.30">
    <property type="match status" value="1"/>
</dbReference>
<proteinExistence type="predicted"/>
<keyword evidence="1" id="KW-0472">Membrane</keyword>
<evidence type="ECO:0000313" key="3">
    <source>
        <dbReference type="Proteomes" id="UP001163046"/>
    </source>
</evidence>
<accession>A0A9W9ZSF1</accession>
<gene>
    <name evidence="2" type="ORF">OS493_003938</name>
</gene>
<dbReference type="AlphaFoldDB" id="A0A9W9ZSF1"/>
<reference evidence="2" key="1">
    <citation type="submission" date="2023-01" db="EMBL/GenBank/DDBJ databases">
        <title>Genome assembly of the deep-sea coral Lophelia pertusa.</title>
        <authorList>
            <person name="Herrera S."/>
            <person name="Cordes E."/>
        </authorList>
    </citation>
    <scope>NUCLEOTIDE SEQUENCE</scope>
    <source>
        <strain evidence="2">USNM1676648</strain>
        <tissue evidence="2">Polyp</tissue>
    </source>
</reference>
<protein>
    <submittedName>
        <fullName evidence="2">Uncharacterized protein</fullName>
    </submittedName>
</protein>
<comment type="caution">
    <text evidence="2">The sequence shown here is derived from an EMBL/GenBank/DDBJ whole genome shotgun (WGS) entry which is preliminary data.</text>
</comment>
<keyword evidence="1" id="KW-1133">Transmembrane helix</keyword>